<keyword evidence="2" id="KW-1185">Reference proteome</keyword>
<evidence type="ECO:0000313" key="2">
    <source>
        <dbReference type="Proteomes" id="UP000298138"/>
    </source>
</evidence>
<accession>A0A4S2MPD2</accession>
<evidence type="ECO:0000313" key="1">
    <source>
        <dbReference type="EMBL" id="TGZ79022.1"/>
    </source>
</evidence>
<sequence length="144" mass="15654">MAESGGELFLEKGLKEPGNFEKLNESYESSISIDRRRPKSCLTSCGLRSSNSRLIVCSAIGRNITASDSPRRAEPMLTVDWCGKVVTNSGRGRSMRQPPPHRCSCIAISVTCLPSPPHQCFLVCLCLSPVCRVSNPSLRSLPSS</sequence>
<dbReference type="EMBL" id="ML220135">
    <property type="protein sequence ID" value="TGZ79022.1"/>
    <property type="molecule type" value="Genomic_DNA"/>
</dbReference>
<organism evidence="1 2">
    <name type="scientific">Ascodesmis nigricans</name>
    <dbReference type="NCBI Taxonomy" id="341454"/>
    <lineage>
        <taxon>Eukaryota</taxon>
        <taxon>Fungi</taxon>
        <taxon>Dikarya</taxon>
        <taxon>Ascomycota</taxon>
        <taxon>Pezizomycotina</taxon>
        <taxon>Pezizomycetes</taxon>
        <taxon>Pezizales</taxon>
        <taxon>Ascodesmidaceae</taxon>
        <taxon>Ascodesmis</taxon>
    </lineage>
</organism>
<dbReference type="Proteomes" id="UP000298138">
    <property type="component" value="Unassembled WGS sequence"/>
</dbReference>
<dbReference type="InParanoid" id="A0A4S2MPD2"/>
<dbReference type="AlphaFoldDB" id="A0A4S2MPD2"/>
<reference evidence="1 2" key="1">
    <citation type="submission" date="2019-04" db="EMBL/GenBank/DDBJ databases">
        <title>Comparative genomics and transcriptomics to analyze fruiting body development in filamentous ascomycetes.</title>
        <authorList>
            <consortium name="DOE Joint Genome Institute"/>
            <person name="Lutkenhaus R."/>
            <person name="Traeger S."/>
            <person name="Breuer J."/>
            <person name="Kuo A."/>
            <person name="Lipzen A."/>
            <person name="Pangilinan J."/>
            <person name="Dilworth D."/>
            <person name="Sandor L."/>
            <person name="Poggeler S."/>
            <person name="Barry K."/>
            <person name="Grigoriev I.V."/>
            <person name="Nowrousian M."/>
        </authorList>
    </citation>
    <scope>NUCLEOTIDE SEQUENCE [LARGE SCALE GENOMIC DNA]</scope>
    <source>
        <strain evidence="1 2">CBS 389.68</strain>
    </source>
</reference>
<protein>
    <submittedName>
        <fullName evidence="1">Uncharacterized protein</fullName>
    </submittedName>
</protein>
<gene>
    <name evidence="1" type="ORF">EX30DRAFT_121373</name>
</gene>
<name>A0A4S2MPD2_9PEZI</name>
<proteinExistence type="predicted"/>